<dbReference type="InterPro" id="IPR023214">
    <property type="entry name" value="HAD_sf"/>
</dbReference>
<dbReference type="NCBIfam" id="TIGR01549">
    <property type="entry name" value="HAD-SF-IA-v1"/>
    <property type="match status" value="1"/>
</dbReference>
<sequence length="224" mass="22888">MRSDLDGVTAIFDLDGTLIDTADDLAAAMNHALARAGLKPVPAGDVRHLVGHGARAMLAGGFERAGAPAPDPAAMEAHLAAFLDYYLAHIADRSRPFPHAAETVEALRAAGAKTAICTNKREAPARRLIDALGLTGLFDAIVGGDTAGAPKPDAAPVRLCLEATGARRGVFVGDSDTDIAAAAAAGLPCLAASFGYGPLARAGEARALFDDYRALPALVRTVLA</sequence>
<keyword evidence="12" id="KW-1185">Reference proteome</keyword>
<dbReference type="InterPro" id="IPR037512">
    <property type="entry name" value="PGPase_prok"/>
</dbReference>
<feature type="active site" description="Nucleophile" evidence="10">
    <location>
        <position position="13"/>
    </location>
</feature>
<dbReference type="PANTHER" id="PTHR43434:SF1">
    <property type="entry name" value="PHOSPHOGLYCOLATE PHOSPHATASE"/>
    <property type="match status" value="1"/>
</dbReference>
<dbReference type="Gene3D" id="1.10.150.240">
    <property type="entry name" value="Putative phosphatase, domain 2"/>
    <property type="match status" value="1"/>
</dbReference>
<name>A0A239PTE0_9PROT</name>
<organism evidence="11 12">
    <name type="scientific">Amphiplicatus metriothermophilus</name>
    <dbReference type="NCBI Taxonomy" id="1519374"/>
    <lineage>
        <taxon>Bacteria</taxon>
        <taxon>Pseudomonadati</taxon>
        <taxon>Pseudomonadota</taxon>
        <taxon>Alphaproteobacteria</taxon>
        <taxon>Parvularculales</taxon>
        <taxon>Parvularculaceae</taxon>
        <taxon>Amphiplicatus</taxon>
    </lineage>
</organism>
<accession>A0A239PTE0</accession>
<dbReference type="SFLD" id="SFLDG01129">
    <property type="entry name" value="C1.5:_HAD__Beta-PGM__Phosphata"/>
    <property type="match status" value="1"/>
</dbReference>
<dbReference type="Proteomes" id="UP000198346">
    <property type="component" value="Unassembled WGS sequence"/>
</dbReference>
<evidence type="ECO:0000256" key="1">
    <source>
        <dbReference type="ARBA" id="ARBA00000830"/>
    </source>
</evidence>
<comment type="function">
    <text evidence="10">Specifically catalyzes the dephosphorylation of 2-phosphoglycolate. Is involved in the dissimilation of the intracellular 2-phosphoglycolate formed during the DNA repair of 3'-phosphoglycolate ends, a major class of DNA lesions induced by oxidative stress.</text>
</comment>
<evidence type="ECO:0000256" key="7">
    <source>
        <dbReference type="ARBA" id="ARBA00022801"/>
    </source>
</evidence>
<keyword evidence="6 10" id="KW-0479">Metal-binding</keyword>
<evidence type="ECO:0000256" key="8">
    <source>
        <dbReference type="ARBA" id="ARBA00022842"/>
    </source>
</evidence>
<dbReference type="InterPro" id="IPR006439">
    <property type="entry name" value="HAD-SF_hydro_IA"/>
</dbReference>
<dbReference type="InterPro" id="IPR036412">
    <property type="entry name" value="HAD-like_sf"/>
</dbReference>
<dbReference type="GO" id="GO:0005829">
    <property type="term" value="C:cytosol"/>
    <property type="evidence" value="ECO:0007669"/>
    <property type="project" value="TreeGrafter"/>
</dbReference>
<protein>
    <recommendedName>
        <fullName evidence="5 10">Phosphoglycolate phosphatase</fullName>
        <shortName evidence="10">PGP</shortName>
        <shortName evidence="10">PGPase</shortName>
        <ecNumber evidence="5 10">3.1.3.18</ecNumber>
    </recommendedName>
</protein>
<dbReference type="PANTHER" id="PTHR43434">
    <property type="entry name" value="PHOSPHOGLYCOLATE PHOSPHATASE"/>
    <property type="match status" value="1"/>
</dbReference>
<dbReference type="GO" id="GO:0046295">
    <property type="term" value="P:glycolate biosynthetic process"/>
    <property type="evidence" value="ECO:0007669"/>
    <property type="project" value="UniProtKB-UniRule"/>
</dbReference>
<keyword evidence="8 10" id="KW-0460">Magnesium</keyword>
<comment type="pathway">
    <text evidence="3 10">Organic acid metabolism; glycolate biosynthesis; glycolate from 2-phosphoglycolate: step 1/1.</text>
</comment>
<dbReference type="AlphaFoldDB" id="A0A239PTE0"/>
<comment type="similarity">
    <text evidence="4 10">Belongs to the HAD-like hydrolase superfamily. CbbY/CbbZ/Gph/YieH family.</text>
</comment>
<dbReference type="HAMAP" id="MF_00495">
    <property type="entry name" value="GPH_hydrolase_bact"/>
    <property type="match status" value="1"/>
</dbReference>
<evidence type="ECO:0000256" key="9">
    <source>
        <dbReference type="ARBA" id="ARBA00023277"/>
    </source>
</evidence>
<dbReference type="GO" id="GO:0006281">
    <property type="term" value="P:DNA repair"/>
    <property type="evidence" value="ECO:0007669"/>
    <property type="project" value="TreeGrafter"/>
</dbReference>
<keyword evidence="7 10" id="KW-0378">Hydrolase</keyword>
<reference evidence="11 12" key="1">
    <citation type="submission" date="2017-07" db="EMBL/GenBank/DDBJ databases">
        <authorList>
            <person name="Sun Z.S."/>
            <person name="Albrecht U."/>
            <person name="Echele G."/>
            <person name="Lee C.C."/>
        </authorList>
    </citation>
    <scope>NUCLEOTIDE SEQUENCE [LARGE SCALE GENOMIC DNA]</scope>
    <source>
        <strain evidence="11 12">CGMCC 1.12710</strain>
    </source>
</reference>
<feature type="binding site" evidence="10">
    <location>
        <position position="174"/>
    </location>
    <ligand>
        <name>Mg(2+)</name>
        <dbReference type="ChEBI" id="CHEBI:18420"/>
    </ligand>
</feature>
<evidence type="ECO:0000256" key="4">
    <source>
        <dbReference type="ARBA" id="ARBA00006171"/>
    </source>
</evidence>
<dbReference type="GO" id="GO:0008967">
    <property type="term" value="F:phosphoglycolate phosphatase activity"/>
    <property type="evidence" value="ECO:0007669"/>
    <property type="project" value="UniProtKB-UniRule"/>
</dbReference>
<evidence type="ECO:0000256" key="2">
    <source>
        <dbReference type="ARBA" id="ARBA00001946"/>
    </source>
</evidence>
<dbReference type="OrthoDB" id="9793014at2"/>
<dbReference type="InterPro" id="IPR041492">
    <property type="entry name" value="HAD_2"/>
</dbReference>
<dbReference type="InterPro" id="IPR023198">
    <property type="entry name" value="PGP-like_dom2"/>
</dbReference>
<gene>
    <name evidence="11" type="ORF">SAMN06297382_1590</name>
</gene>
<evidence type="ECO:0000256" key="6">
    <source>
        <dbReference type="ARBA" id="ARBA00022723"/>
    </source>
</evidence>
<dbReference type="Gene3D" id="3.40.50.1000">
    <property type="entry name" value="HAD superfamily/HAD-like"/>
    <property type="match status" value="1"/>
</dbReference>
<dbReference type="RefSeq" id="WP_089412073.1">
    <property type="nucleotide sequence ID" value="NZ_FZQA01000003.1"/>
</dbReference>
<dbReference type="EC" id="3.1.3.18" evidence="5 10"/>
<evidence type="ECO:0000256" key="3">
    <source>
        <dbReference type="ARBA" id="ARBA00004818"/>
    </source>
</evidence>
<dbReference type="EMBL" id="FZQA01000003">
    <property type="protein sequence ID" value="SNT73192.1"/>
    <property type="molecule type" value="Genomic_DNA"/>
</dbReference>
<feature type="binding site" evidence="10">
    <location>
        <position position="15"/>
    </location>
    <ligand>
        <name>Mg(2+)</name>
        <dbReference type="ChEBI" id="CHEBI:18420"/>
    </ligand>
</feature>
<dbReference type="Pfam" id="PF13419">
    <property type="entry name" value="HAD_2"/>
    <property type="match status" value="1"/>
</dbReference>
<evidence type="ECO:0000313" key="12">
    <source>
        <dbReference type="Proteomes" id="UP000198346"/>
    </source>
</evidence>
<proteinExistence type="inferred from homology"/>
<evidence type="ECO:0000313" key="11">
    <source>
        <dbReference type="EMBL" id="SNT73192.1"/>
    </source>
</evidence>
<dbReference type="GO" id="GO:0046872">
    <property type="term" value="F:metal ion binding"/>
    <property type="evidence" value="ECO:0007669"/>
    <property type="project" value="UniProtKB-KW"/>
</dbReference>
<dbReference type="GO" id="GO:0005975">
    <property type="term" value="P:carbohydrate metabolic process"/>
    <property type="evidence" value="ECO:0007669"/>
    <property type="project" value="InterPro"/>
</dbReference>
<dbReference type="UniPathway" id="UPA00865">
    <property type="reaction ID" value="UER00834"/>
</dbReference>
<dbReference type="SFLD" id="SFLDS00003">
    <property type="entry name" value="Haloacid_Dehalogenase"/>
    <property type="match status" value="1"/>
</dbReference>
<dbReference type="InterPro" id="IPR050155">
    <property type="entry name" value="HAD-like_hydrolase_sf"/>
</dbReference>
<dbReference type="SUPFAM" id="SSF56784">
    <property type="entry name" value="HAD-like"/>
    <property type="match status" value="1"/>
</dbReference>
<feature type="binding site" evidence="10">
    <location>
        <position position="13"/>
    </location>
    <ligand>
        <name>Mg(2+)</name>
        <dbReference type="ChEBI" id="CHEBI:18420"/>
    </ligand>
</feature>
<comment type="cofactor">
    <cofactor evidence="2 10">
        <name>Mg(2+)</name>
        <dbReference type="ChEBI" id="CHEBI:18420"/>
    </cofactor>
</comment>
<evidence type="ECO:0000256" key="5">
    <source>
        <dbReference type="ARBA" id="ARBA00013078"/>
    </source>
</evidence>
<keyword evidence="9 10" id="KW-0119">Carbohydrate metabolism</keyword>
<comment type="catalytic activity">
    <reaction evidence="1 10">
        <text>2-phosphoglycolate + H2O = glycolate + phosphate</text>
        <dbReference type="Rhea" id="RHEA:14369"/>
        <dbReference type="ChEBI" id="CHEBI:15377"/>
        <dbReference type="ChEBI" id="CHEBI:29805"/>
        <dbReference type="ChEBI" id="CHEBI:43474"/>
        <dbReference type="ChEBI" id="CHEBI:58033"/>
        <dbReference type="EC" id="3.1.3.18"/>
    </reaction>
</comment>
<evidence type="ECO:0000256" key="10">
    <source>
        <dbReference type="HAMAP-Rule" id="MF_00495"/>
    </source>
</evidence>